<accession>A0A517Q242</accession>
<evidence type="ECO:0000313" key="2">
    <source>
        <dbReference type="Proteomes" id="UP000315647"/>
    </source>
</evidence>
<dbReference type="AlphaFoldDB" id="A0A517Q242"/>
<keyword evidence="2" id="KW-1185">Reference proteome</keyword>
<proteinExistence type="predicted"/>
<gene>
    <name evidence="1" type="ORF">Enr10x_10000</name>
</gene>
<protein>
    <submittedName>
        <fullName evidence="1">Uncharacterized protein</fullName>
    </submittedName>
</protein>
<sequence length="147" mass="17103">MDMGLKLDLEYLGLRDEKPVFRLAFYSSSERLLLPYPEVTGLQFMDESGELLDQWRAGYLVIAPGDEFVLREGDRIAFDLTVPLDSQPTSEQIWTLKLPPGRLRVRYVYEVNADKERYDFLAKRSRFAAITKFWGGRVESPSIDFER</sequence>
<organism evidence="1 2">
    <name type="scientific">Gimesia panareensis</name>
    <dbReference type="NCBI Taxonomy" id="2527978"/>
    <lineage>
        <taxon>Bacteria</taxon>
        <taxon>Pseudomonadati</taxon>
        <taxon>Planctomycetota</taxon>
        <taxon>Planctomycetia</taxon>
        <taxon>Planctomycetales</taxon>
        <taxon>Planctomycetaceae</taxon>
        <taxon>Gimesia</taxon>
    </lineage>
</organism>
<reference evidence="1 2" key="1">
    <citation type="submission" date="2019-03" db="EMBL/GenBank/DDBJ databases">
        <title>Deep-cultivation of Planctomycetes and their phenomic and genomic characterization uncovers novel biology.</title>
        <authorList>
            <person name="Wiegand S."/>
            <person name="Jogler M."/>
            <person name="Boedeker C."/>
            <person name="Pinto D."/>
            <person name="Vollmers J."/>
            <person name="Rivas-Marin E."/>
            <person name="Kohn T."/>
            <person name="Peeters S.H."/>
            <person name="Heuer A."/>
            <person name="Rast P."/>
            <person name="Oberbeckmann S."/>
            <person name="Bunk B."/>
            <person name="Jeske O."/>
            <person name="Meyerdierks A."/>
            <person name="Storesund J.E."/>
            <person name="Kallscheuer N."/>
            <person name="Luecker S."/>
            <person name="Lage O.M."/>
            <person name="Pohl T."/>
            <person name="Merkel B.J."/>
            <person name="Hornburger P."/>
            <person name="Mueller R.-W."/>
            <person name="Bruemmer F."/>
            <person name="Labrenz M."/>
            <person name="Spormann A.M."/>
            <person name="Op den Camp H."/>
            <person name="Overmann J."/>
            <person name="Amann R."/>
            <person name="Jetten M.S.M."/>
            <person name="Mascher T."/>
            <person name="Medema M.H."/>
            <person name="Devos D.P."/>
            <person name="Kaster A.-K."/>
            <person name="Ovreas L."/>
            <person name="Rohde M."/>
            <person name="Galperin M.Y."/>
            <person name="Jogler C."/>
        </authorList>
    </citation>
    <scope>NUCLEOTIDE SEQUENCE [LARGE SCALE GENOMIC DNA]</scope>
    <source>
        <strain evidence="1 2">Enr10</strain>
    </source>
</reference>
<dbReference type="EMBL" id="CP037421">
    <property type="protein sequence ID" value="QDT25703.1"/>
    <property type="molecule type" value="Genomic_DNA"/>
</dbReference>
<dbReference type="Proteomes" id="UP000315647">
    <property type="component" value="Chromosome"/>
</dbReference>
<evidence type="ECO:0000313" key="1">
    <source>
        <dbReference type="EMBL" id="QDT25703.1"/>
    </source>
</evidence>
<dbReference type="RefSeq" id="WP_145448296.1">
    <property type="nucleotide sequence ID" value="NZ_CP037421.1"/>
</dbReference>
<name>A0A517Q242_9PLAN</name>